<evidence type="ECO:0000313" key="16">
    <source>
        <dbReference type="Proteomes" id="UP001383192"/>
    </source>
</evidence>
<accession>A0AAW0DBQ4</accession>
<dbReference type="GO" id="GO:0016705">
    <property type="term" value="F:oxidoreductase activity, acting on paired donors, with incorporation or reduction of molecular oxygen"/>
    <property type="evidence" value="ECO:0007669"/>
    <property type="project" value="InterPro"/>
</dbReference>
<keyword evidence="9 14" id="KW-0560">Oxidoreductase</keyword>
<keyword evidence="8" id="KW-1133">Transmembrane helix</keyword>
<gene>
    <name evidence="15" type="ORF">VNI00_005472</name>
</gene>
<proteinExistence type="inferred from homology"/>
<dbReference type="GO" id="GO:0005506">
    <property type="term" value="F:iron ion binding"/>
    <property type="evidence" value="ECO:0007669"/>
    <property type="project" value="InterPro"/>
</dbReference>
<keyword evidence="5 13" id="KW-0349">Heme</keyword>
<organism evidence="15 16">
    <name type="scientific">Paramarasmius palmivorus</name>
    <dbReference type="NCBI Taxonomy" id="297713"/>
    <lineage>
        <taxon>Eukaryota</taxon>
        <taxon>Fungi</taxon>
        <taxon>Dikarya</taxon>
        <taxon>Basidiomycota</taxon>
        <taxon>Agaricomycotina</taxon>
        <taxon>Agaricomycetes</taxon>
        <taxon>Agaricomycetidae</taxon>
        <taxon>Agaricales</taxon>
        <taxon>Marasmiineae</taxon>
        <taxon>Marasmiaceae</taxon>
        <taxon>Paramarasmius</taxon>
    </lineage>
</organism>
<dbReference type="SUPFAM" id="SSF48264">
    <property type="entry name" value="Cytochrome P450"/>
    <property type="match status" value="1"/>
</dbReference>
<evidence type="ECO:0000256" key="6">
    <source>
        <dbReference type="ARBA" id="ARBA00022692"/>
    </source>
</evidence>
<evidence type="ECO:0000256" key="12">
    <source>
        <dbReference type="ARBA" id="ARBA00023136"/>
    </source>
</evidence>
<dbReference type="PANTHER" id="PTHR24305:SF166">
    <property type="entry name" value="CYTOCHROME P450 12A4, MITOCHONDRIAL-RELATED"/>
    <property type="match status" value="1"/>
</dbReference>
<keyword evidence="11 14" id="KW-0503">Monooxygenase</keyword>
<comment type="similarity">
    <text evidence="4 14">Belongs to the cytochrome P450 family.</text>
</comment>
<evidence type="ECO:0000256" key="5">
    <source>
        <dbReference type="ARBA" id="ARBA00022617"/>
    </source>
</evidence>
<dbReference type="AlphaFoldDB" id="A0AAW0DBQ4"/>
<comment type="pathway">
    <text evidence="3">Secondary metabolite biosynthesis; terpenoid biosynthesis.</text>
</comment>
<dbReference type="Pfam" id="PF00067">
    <property type="entry name" value="p450"/>
    <property type="match status" value="1"/>
</dbReference>
<sequence>MKNAKLSFQLHFAHPDAYVDIYASPVKLNKDPELYNTFKFGWSSNVFTSTDPKEHAALKSMLGTFFSRQCVLKLEYVIQERIDKLISQLAKNHKSLPADMNFAFRSVTLDIITLYSFRTSLDATTFPAFRHPAVIGVEETMSNIWALKHLSLLRHIVKRIPPRLAMRLSPSSKPVLEAQLDIERLAKQAIKDCSSSTDLDAPEERNVFHTLLSSGKLEHTRSTVAYLVSEGLNLRVAGSDTVGNACTIGTRSLIADDRVRAKLVDELEKAWPDKDNPMPLERLEKLPYLMTQTAVIKESLRLSHGVVTPMTRVVPDSGAVIAGHPIPPGTIVSIANSFVNMSPEPFPEPTRFYPERWLEDKDRILERYLVSFGKGPRSCLGIK</sequence>
<evidence type="ECO:0000256" key="8">
    <source>
        <dbReference type="ARBA" id="ARBA00022989"/>
    </source>
</evidence>
<dbReference type="Proteomes" id="UP001383192">
    <property type="component" value="Unassembled WGS sequence"/>
</dbReference>
<evidence type="ECO:0000256" key="13">
    <source>
        <dbReference type="PIRSR" id="PIRSR602401-1"/>
    </source>
</evidence>
<dbReference type="InterPro" id="IPR050121">
    <property type="entry name" value="Cytochrome_P450_monoxygenase"/>
</dbReference>
<evidence type="ECO:0000256" key="3">
    <source>
        <dbReference type="ARBA" id="ARBA00004721"/>
    </source>
</evidence>
<dbReference type="GO" id="GO:0020037">
    <property type="term" value="F:heme binding"/>
    <property type="evidence" value="ECO:0007669"/>
    <property type="project" value="InterPro"/>
</dbReference>
<name>A0AAW0DBQ4_9AGAR</name>
<keyword evidence="7 13" id="KW-0479">Metal-binding</keyword>
<evidence type="ECO:0000313" key="15">
    <source>
        <dbReference type="EMBL" id="KAK7050040.1"/>
    </source>
</evidence>
<comment type="caution">
    <text evidence="15">The sequence shown here is derived from an EMBL/GenBank/DDBJ whole genome shotgun (WGS) entry which is preliminary data.</text>
</comment>
<evidence type="ECO:0000256" key="14">
    <source>
        <dbReference type="RuleBase" id="RU000461"/>
    </source>
</evidence>
<dbReference type="InterPro" id="IPR002401">
    <property type="entry name" value="Cyt_P450_E_grp-I"/>
</dbReference>
<feature type="binding site" description="axial binding residue" evidence="13">
    <location>
        <position position="379"/>
    </location>
    <ligand>
        <name>heme</name>
        <dbReference type="ChEBI" id="CHEBI:30413"/>
    </ligand>
    <ligandPart>
        <name>Fe</name>
        <dbReference type="ChEBI" id="CHEBI:18248"/>
    </ligandPart>
</feature>
<evidence type="ECO:0000256" key="10">
    <source>
        <dbReference type="ARBA" id="ARBA00023004"/>
    </source>
</evidence>
<evidence type="ECO:0000256" key="9">
    <source>
        <dbReference type="ARBA" id="ARBA00023002"/>
    </source>
</evidence>
<dbReference type="GO" id="GO:0004497">
    <property type="term" value="F:monooxygenase activity"/>
    <property type="evidence" value="ECO:0007669"/>
    <property type="project" value="UniProtKB-KW"/>
</dbReference>
<keyword evidence="16" id="KW-1185">Reference proteome</keyword>
<comment type="subcellular location">
    <subcellularLocation>
        <location evidence="2">Membrane</location>
    </subcellularLocation>
</comment>
<keyword evidence="10 13" id="KW-0408">Iron</keyword>
<evidence type="ECO:0000256" key="2">
    <source>
        <dbReference type="ARBA" id="ARBA00004370"/>
    </source>
</evidence>
<dbReference type="PRINTS" id="PR00463">
    <property type="entry name" value="EP450I"/>
</dbReference>
<keyword evidence="6" id="KW-0812">Transmembrane</keyword>
<evidence type="ECO:0008006" key="17">
    <source>
        <dbReference type="Google" id="ProtNLM"/>
    </source>
</evidence>
<reference evidence="15 16" key="1">
    <citation type="submission" date="2024-01" db="EMBL/GenBank/DDBJ databases">
        <title>A draft genome for a cacao thread blight-causing isolate of Paramarasmius palmivorus.</title>
        <authorList>
            <person name="Baruah I.K."/>
            <person name="Bukari Y."/>
            <person name="Amoako-Attah I."/>
            <person name="Meinhardt L.W."/>
            <person name="Bailey B.A."/>
            <person name="Cohen S.P."/>
        </authorList>
    </citation>
    <scope>NUCLEOTIDE SEQUENCE [LARGE SCALE GENOMIC DNA]</scope>
    <source>
        <strain evidence="15 16">GH-12</strain>
    </source>
</reference>
<evidence type="ECO:0000256" key="11">
    <source>
        <dbReference type="ARBA" id="ARBA00023033"/>
    </source>
</evidence>
<dbReference type="PANTHER" id="PTHR24305">
    <property type="entry name" value="CYTOCHROME P450"/>
    <property type="match status" value="1"/>
</dbReference>
<evidence type="ECO:0000256" key="4">
    <source>
        <dbReference type="ARBA" id="ARBA00010617"/>
    </source>
</evidence>
<dbReference type="InterPro" id="IPR017972">
    <property type="entry name" value="Cyt_P450_CS"/>
</dbReference>
<dbReference type="Gene3D" id="1.10.630.10">
    <property type="entry name" value="Cytochrome P450"/>
    <property type="match status" value="1"/>
</dbReference>
<comment type="cofactor">
    <cofactor evidence="1 13">
        <name>heme</name>
        <dbReference type="ChEBI" id="CHEBI:30413"/>
    </cofactor>
</comment>
<protein>
    <recommendedName>
        <fullName evidence="17">Cytochrome P450</fullName>
    </recommendedName>
</protein>
<dbReference type="CDD" id="cd11062">
    <property type="entry name" value="CYP58-like"/>
    <property type="match status" value="1"/>
</dbReference>
<dbReference type="PROSITE" id="PS00086">
    <property type="entry name" value="CYTOCHROME_P450"/>
    <property type="match status" value="1"/>
</dbReference>
<dbReference type="InterPro" id="IPR036396">
    <property type="entry name" value="Cyt_P450_sf"/>
</dbReference>
<keyword evidence="12" id="KW-0472">Membrane</keyword>
<dbReference type="InterPro" id="IPR001128">
    <property type="entry name" value="Cyt_P450"/>
</dbReference>
<dbReference type="EMBL" id="JAYKXP010000015">
    <property type="protein sequence ID" value="KAK7050040.1"/>
    <property type="molecule type" value="Genomic_DNA"/>
</dbReference>
<dbReference type="GO" id="GO:0016020">
    <property type="term" value="C:membrane"/>
    <property type="evidence" value="ECO:0007669"/>
    <property type="project" value="UniProtKB-SubCell"/>
</dbReference>
<evidence type="ECO:0000256" key="1">
    <source>
        <dbReference type="ARBA" id="ARBA00001971"/>
    </source>
</evidence>
<evidence type="ECO:0000256" key="7">
    <source>
        <dbReference type="ARBA" id="ARBA00022723"/>
    </source>
</evidence>